<feature type="region of interest" description="Disordered" evidence="1">
    <location>
        <begin position="178"/>
        <end position="200"/>
    </location>
</feature>
<evidence type="ECO:0000313" key="3">
    <source>
        <dbReference type="Proteomes" id="UP000027583"/>
    </source>
</evidence>
<feature type="compositionally biased region" description="Low complexity" evidence="1">
    <location>
        <begin position="186"/>
        <end position="200"/>
    </location>
</feature>
<sequence length="200" mass="22860">MAFIMRGGFESRDVLRFPFERQYAPTIDNLRRALPEDRAIRSLQYRFGQKRVTRATIFQISYKDEMARLHRAEPDTDPHAVDFDLEPDPLFADGVNQVFRMLGEAQRAHDELAYLTRQAVDAITAKGRFEAPDPRVEEADFRLAGLVVHSWAAGIEMLGRYRAVHDWYARVANDPFPAAKRKKSSRSAPKTRPSPKGGTK</sequence>
<dbReference type="Proteomes" id="UP000027583">
    <property type="component" value="Unassembled WGS sequence"/>
</dbReference>
<reference evidence="2 3" key="2">
    <citation type="journal article" date="2014" name="PLoS ONE">
        <title>Evolution of mitochondria reconstructed from the energy metabolism of living bacteria.</title>
        <authorList>
            <person name="Degli Esposti M."/>
            <person name="Chouaia B."/>
            <person name="Comandatore F."/>
            <person name="Crotti E."/>
            <person name="Sassera D."/>
            <person name="Lievens P.M."/>
            <person name="Daffonchio D."/>
            <person name="Bandi C."/>
        </authorList>
    </citation>
    <scope>NUCLEOTIDE SEQUENCE [LARGE SCALE GENOMIC DNA]</scope>
    <source>
        <strain evidence="2 3">SF2.1</strain>
    </source>
</reference>
<evidence type="ECO:0000256" key="1">
    <source>
        <dbReference type="SAM" id="MobiDB-lite"/>
    </source>
</evidence>
<reference evidence="2 3" key="1">
    <citation type="journal article" date="2014" name="Genome Biol. Evol.">
        <title>Acetic acid bacteria genomes reveal functional traits for adaptation to life in insect guts.</title>
        <authorList>
            <person name="Chouaia B."/>
            <person name="Gaiarsa S."/>
            <person name="Crotti E."/>
            <person name="Comandatore F."/>
            <person name="Degli Esposti M."/>
            <person name="Ricci I."/>
            <person name="Alma A."/>
            <person name="Favia G."/>
            <person name="Bandi C."/>
            <person name="Daffonchio D."/>
        </authorList>
    </citation>
    <scope>NUCLEOTIDE SEQUENCE [LARGE SCALE GENOMIC DNA]</scope>
    <source>
        <strain evidence="2 3">SF2.1</strain>
    </source>
</reference>
<accession>A0A060QE31</accession>
<comment type="caution">
    <text evidence="2">The sequence shown here is derived from an EMBL/GenBank/DDBJ whole genome shotgun (WGS) entry which is preliminary data.</text>
</comment>
<dbReference type="AlphaFoldDB" id="A0A060QE31"/>
<evidence type="ECO:0000313" key="2">
    <source>
        <dbReference type="EMBL" id="CDG38958.1"/>
    </source>
</evidence>
<name>A0A060QE31_9PROT</name>
<protein>
    <submittedName>
        <fullName evidence="2">Uncharacterized protein</fullName>
    </submittedName>
</protein>
<proteinExistence type="predicted"/>
<dbReference type="EMBL" id="CBLX010000006">
    <property type="protein sequence ID" value="CDG38958.1"/>
    <property type="molecule type" value="Genomic_DNA"/>
</dbReference>
<organism evidence="2 3">
    <name type="scientific">Asaia bogorensis</name>
    <dbReference type="NCBI Taxonomy" id="91915"/>
    <lineage>
        <taxon>Bacteria</taxon>
        <taxon>Pseudomonadati</taxon>
        <taxon>Pseudomonadota</taxon>
        <taxon>Alphaproteobacteria</taxon>
        <taxon>Acetobacterales</taxon>
        <taxon>Acetobacteraceae</taxon>
        <taxon>Asaia</taxon>
    </lineage>
</organism>
<gene>
    <name evidence="2" type="ORF">ASAP_0913</name>
</gene>